<dbReference type="Pfam" id="PF25019">
    <property type="entry name" value="LRR_R13L1-DRL21"/>
    <property type="match status" value="1"/>
</dbReference>
<feature type="region of interest" description="Disordered" evidence="2">
    <location>
        <begin position="917"/>
        <end position="1003"/>
    </location>
</feature>
<accession>A0A1B6P670</accession>
<dbReference type="InterPro" id="IPR058922">
    <property type="entry name" value="WHD_DRP"/>
</dbReference>
<keyword evidence="8" id="KW-1185">Reference proteome</keyword>
<proteinExistence type="predicted"/>
<feature type="domain" description="NB-ARC" evidence="4">
    <location>
        <begin position="163"/>
        <end position="312"/>
    </location>
</feature>
<evidence type="ECO:0000256" key="1">
    <source>
        <dbReference type="ARBA" id="ARBA00022821"/>
    </source>
</evidence>
<feature type="compositionally biased region" description="Basic and acidic residues" evidence="2">
    <location>
        <begin position="928"/>
        <end position="941"/>
    </location>
</feature>
<evidence type="ECO:0000259" key="6">
    <source>
        <dbReference type="Pfam" id="PF25019"/>
    </source>
</evidence>
<dbReference type="STRING" id="4558.A0A1B6P670"/>
<dbReference type="PRINTS" id="PR00364">
    <property type="entry name" value="DISEASERSIST"/>
</dbReference>
<dbReference type="InterPro" id="IPR036388">
    <property type="entry name" value="WH-like_DNA-bd_sf"/>
</dbReference>
<reference evidence="7 8" key="1">
    <citation type="journal article" date="2009" name="Nature">
        <title>The Sorghum bicolor genome and the diversification of grasses.</title>
        <authorList>
            <person name="Paterson A.H."/>
            <person name="Bowers J.E."/>
            <person name="Bruggmann R."/>
            <person name="Dubchak I."/>
            <person name="Grimwood J."/>
            <person name="Gundlach H."/>
            <person name="Haberer G."/>
            <person name="Hellsten U."/>
            <person name="Mitros T."/>
            <person name="Poliakov A."/>
            <person name="Schmutz J."/>
            <person name="Spannagl M."/>
            <person name="Tang H."/>
            <person name="Wang X."/>
            <person name="Wicker T."/>
            <person name="Bharti A.K."/>
            <person name="Chapman J."/>
            <person name="Feltus F.A."/>
            <person name="Gowik U."/>
            <person name="Grigoriev I.V."/>
            <person name="Lyons E."/>
            <person name="Maher C.A."/>
            <person name="Martis M."/>
            <person name="Narechania A."/>
            <person name="Otillar R.P."/>
            <person name="Penning B.W."/>
            <person name="Salamov A.A."/>
            <person name="Wang Y."/>
            <person name="Zhang L."/>
            <person name="Carpita N.C."/>
            <person name="Freeling M."/>
            <person name="Gingle A.R."/>
            <person name="Hash C.T."/>
            <person name="Keller B."/>
            <person name="Klein P."/>
            <person name="Kresovich S."/>
            <person name="McCann M.C."/>
            <person name="Ming R."/>
            <person name="Peterson D.G."/>
            <person name="Mehboob-ur-Rahman"/>
            <person name="Ware D."/>
            <person name="Westhoff P."/>
            <person name="Mayer K.F."/>
            <person name="Messing J."/>
            <person name="Rokhsar D.S."/>
        </authorList>
    </citation>
    <scope>NUCLEOTIDE SEQUENCE [LARGE SCALE GENOMIC DNA]</scope>
    <source>
        <strain evidence="8">cv. BTx623</strain>
    </source>
</reference>
<dbReference type="Proteomes" id="UP000000768">
    <property type="component" value="Chromosome 9"/>
</dbReference>
<keyword evidence="1" id="KW-0611">Plant defense</keyword>
<keyword evidence="3" id="KW-0812">Transmembrane</keyword>
<dbReference type="InParanoid" id="A0A1B6P670"/>
<evidence type="ECO:0000259" key="5">
    <source>
        <dbReference type="Pfam" id="PF23559"/>
    </source>
</evidence>
<dbReference type="InterPro" id="IPR044974">
    <property type="entry name" value="Disease_R_plants"/>
</dbReference>
<dbReference type="Gene3D" id="3.80.10.10">
    <property type="entry name" value="Ribonuclease Inhibitor"/>
    <property type="match status" value="1"/>
</dbReference>
<dbReference type="Gene3D" id="3.40.50.300">
    <property type="entry name" value="P-loop containing nucleotide triphosphate hydrolases"/>
    <property type="match status" value="1"/>
</dbReference>
<dbReference type="InterPro" id="IPR002182">
    <property type="entry name" value="NB-ARC"/>
</dbReference>
<feature type="transmembrane region" description="Helical" evidence="3">
    <location>
        <begin position="1011"/>
        <end position="1037"/>
    </location>
</feature>
<organism evidence="7 8">
    <name type="scientific">Sorghum bicolor</name>
    <name type="common">Sorghum</name>
    <name type="synonym">Sorghum vulgare</name>
    <dbReference type="NCBI Taxonomy" id="4558"/>
    <lineage>
        <taxon>Eukaryota</taxon>
        <taxon>Viridiplantae</taxon>
        <taxon>Streptophyta</taxon>
        <taxon>Embryophyta</taxon>
        <taxon>Tracheophyta</taxon>
        <taxon>Spermatophyta</taxon>
        <taxon>Magnoliopsida</taxon>
        <taxon>Liliopsida</taxon>
        <taxon>Poales</taxon>
        <taxon>Poaceae</taxon>
        <taxon>PACMAD clade</taxon>
        <taxon>Panicoideae</taxon>
        <taxon>Andropogonodae</taxon>
        <taxon>Andropogoneae</taxon>
        <taxon>Sorghinae</taxon>
        <taxon>Sorghum</taxon>
    </lineage>
</organism>
<feature type="domain" description="Disease resistance protein winged helix" evidence="5">
    <location>
        <begin position="445"/>
        <end position="514"/>
    </location>
</feature>
<evidence type="ECO:0000313" key="8">
    <source>
        <dbReference type="Proteomes" id="UP000000768"/>
    </source>
</evidence>
<dbReference type="Pfam" id="PF00931">
    <property type="entry name" value="NB-ARC"/>
    <property type="match status" value="1"/>
</dbReference>
<dbReference type="AlphaFoldDB" id="A0A1B6P670"/>
<feature type="domain" description="R13L1/DRL21-like LRR repeat region" evidence="6">
    <location>
        <begin position="721"/>
        <end position="846"/>
    </location>
</feature>
<name>A0A1B6P670_SORBI</name>
<dbReference type="InterPro" id="IPR027417">
    <property type="entry name" value="P-loop_NTPase"/>
</dbReference>
<dbReference type="OrthoDB" id="648105at2759"/>
<dbReference type="Gramene" id="KXG21123">
    <property type="protein sequence ID" value="KXG21123"/>
    <property type="gene ID" value="SORBI_3009G018300"/>
</dbReference>
<evidence type="ECO:0000313" key="7">
    <source>
        <dbReference type="EMBL" id="KXG21123.1"/>
    </source>
</evidence>
<dbReference type="InterPro" id="IPR056789">
    <property type="entry name" value="LRR_R13L1-DRL21"/>
</dbReference>
<evidence type="ECO:0000256" key="2">
    <source>
        <dbReference type="SAM" id="MobiDB-lite"/>
    </source>
</evidence>
<keyword evidence="3" id="KW-1133">Transmembrane helix</keyword>
<dbReference type="SUPFAM" id="SSF52540">
    <property type="entry name" value="P-loop containing nucleoside triphosphate hydrolases"/>
    <property type="match status" value="1"/>
</dbReference>
<keyword evidence="3" id="KW-0472">Membrane</keyword>
<evidence type="ECO:0000259" key="4">
    <source>
        <dbReference type="Pfam" id="PF00931"/>
    </source>
</evidence>
<protein>
    <submittedName>
        <fullName evidence="7">Uncharacterized protein</fullName>
    </submittedName>
</protein>
<dbReference type="PANTHER" id="PTHR23155">
    <property type="entry name" value="DISEASE RESISTANCE PROTEIN RP"/>
    <property type="match status" value="1"/>
</dbReference>
<evidence type="ECO:0000256" key="3">
    <source>
        <dbReference type="SAM" id="Phobius"/>
    </source>
</evidence>
<dbReference type="Gene3D" id="1.10.10.10">
    <property type="entry name" value="Winged helix-like DNA-binding domain superfamily/Winged helix DNA-binding domain"/>
    <property type="match status" value="1"/>
</dbReference>
<dbReference type="SUPFAM" id="SSF52058">
    <property type="entry name" value="L domain-like"/>
    <property type="match status" value="1"/>
</dbReference>
<dbReference type="ExpressionAtlas" id="A0A1B6P670">
    <property type="expression patterns" value="baseline and differential"/>
</dbReference>
<dbReference type="GO" id="GO:0006952">
    <property type="term" value="P:defense response"/>
    <property type="evidence" value="ECO:0007669"/>
    <property type="project" value="UniProtKB-KW"/>
</dbReference>
<dbReference type="PANTHER" id="PTHR23155:SF1205">
    <property type="entry name" value="DISEASE RESISTANCE PROTEIN RPM1"/>
    <property type="match status" value="1"/>
</dbReference>
<dbReference type="Pfam" id="PF23559">
    <property type="entry name" value="WHD_DRP"/>
    <property type="match status" value="1"/>
</dbReference>
<sequence>MAEVAILAVAGWFLAPTIKELMDWARSELGERYRFRKDFEDNREKVFRALQAMRSNVDDMKKYSITDPHVWFSLWELLDAIQDAAEEFMDKFQYELVEFKGRKNRFEGSAKKLKQLLGSAEDAKKNSEGLLKSLRGKQQHNPRPGIVPTTSAKTTKELFGYRQELDNLVSKLTTPSEGGTRVVGIIGHGGIGKTELARWAFHHPDTRTKFGELRIWVCVSGMVKQDDLLNQIFKSTCRGDPPPPSASLEEMIAKKIEDARRPYLLVLDDVCNDETSDELQRKTTWESVLAPFKLQEGANNNGSRILLTSRAQICLDTLGRCMDARSQRRIKIALNGINDTAQLKLLLMEEARKQTESEVVSQELEEHLEKDVGKLHGSPLAARKFVSLSAPAGKNPVKSTSKKERSLLKNITIERRIEEVLVKDHLSSFEVLPSHLQRCFAFCSIFPKGWRFEVEKLTRMWTALGFVEAPPRKGGRTVDHVAKEYFDALVERSLFQQVVGTSYYEMHEHIHSMIRMVCPSYYHRIDRRSSDTTVPATVGHLSVTTECLGQLQAAVGLRKLRTLLVFDKDDEDGADAATSSSASSSSISTDEILNKLIPQEKKDRENKFKGVRVLDLSNTTRITAVPSGIGELEHLRYLGLPSTIGCLGNDVTKLLPLQTLSVIFSSDDVRLPEDMRRLINLRHLDMGKEKYIAQIAGIGSIKMLQDSVEFHARRMEQGHDMRELEGLNSLRRKLTIKCLDKVESRNEAESAGLRAKVHLKTLELKWGRRSDGAARGSAQSDLEVLEGLRPHANLEDLKVQNYVGTKSPSWLVSLEKLRCLQLINCRLDRLSLGAFPSLRTMVLTDMAELVAWEGVTGDGDGSGSAMVLFPNLRKVEIVRCPNLRSLDGLLCCRLLNHLHVEGCPVVKGEFRRSKFRPDLRLNDNTPDWPHELSFVKDEEPPPSRAGGQMRDRLAGQPLTPLTAGGQMRDRPLQPPTPPHREGGQMRDRQGQADGLPSPSRRQRNGVDTPPWVLLIIIALIMWYYSNLLVLLIIIVVWHGTNR</sequence>
<reference evidence="8" key="2">
    <citation type="journal article" date="2018" name="Plant J.">
        <title>The Sorghum bicolor reference genome: improved assembly, gene annotations, a transcriptome atlas, and signatures of genome organization.</title>
        <authorList>
            <person name="McCormick R.F."/>
            <person name="Truong S.K."/>
            <person name="Sreedasyam A."/>
            <person name="Jenkins J."/>
            <person name="Shu S."/>
            <person name="Sims D."/>
            <person name="Kennedy M."/>
            <person name="Amirebrahimi M."/>
            <person name="Weers B.D."/>
            <person name="McKinley B."/>
            <person name="Mattison A."/>
            <person name="Morishige D.T."/>
            <person name="Grimwood J."/>
            <person name="Schmutz J."/>
            <person name="Mullet J.E."/>
        </authorList>
    </citation>
    <scope>NUCLEOTIDE SEQUENCE [LARGE SCALE GENOMIC DNA]</scope>
    <source>
        <strain evidence="8">cv. BTx623</strain>
    </source>
</reference>
<feature type="compositionally biased region" description="Basic and acidic residues" evidence="2">
    <location>
        <begin position="978"/>
        <end position="990"/>
    </location>
</feature>
<dbReference type="EMBL" id="CM000768">
    <property type="protein sequence ID" value="KXG21123.1"/>
    <property type="molecule type" value="Genomic_DNA"/>
</dbReference>
<dbReference type="GO" id="GO:0043531">
    <property type="term" value="F:ADP binding"/>
    <property type="evidence" value="ECO:0007669"/>
    <property type="project" value="InterPro"/>
</dbReference>
<dbReference type="InterPro" id="IPR032675">
    <property type="entry name" value="LRR_dom_sf"/>
</dbReference>
<gene>
    <name evidence="7" type="ORF">SORBI_3009G018300</name>
</gene>